<accession>A0A5C4R4H6</accession>
<comment type="caution">
    <text evidence="11">The sequence shown here is derived from an EMBL/GenBank/DDBJ whole genome shotgun (WGS) entry which is preliminary data.</text>
</comment>
<evidence type="ECO:0000313" key="12">
    <source>
        <dbReference type="Proteomes" id="UP000304880"/>
    </source>
</evidence>
<evidence type="ECO:0000256" key="4">
    <source>
        <dbReference type="ARBA" id="ARBA00022679"/>
    </source>
</evidence>
<protein>
    <submittedName>
        <fullName evidence="11">Sugar transferase</fullName>
    </submittedName>
</protein>
<sequence>MGGASKRTLDIALILLVLPFLGLLMLGLALLIKQRDKGPMLYGHRRIGFDGREFNCWKFRTMVVNGDEVLEQHLKENPEDAVMWREQRKLTNDPRVTPIGQMLRKLSLDELPQLLNVLKGEMSLVGPRPIVRDELAHYGSTARYYLATRPGLTGLWQVSGRSDTTYAERVRMDRHYVVQWTLLSDLRIIARTVPALITSKGAR</sequence>
<keyword evidence="5 9" id="KW-0812">Transmembrane</keyword>
<dbReference type="PANTHER" id="PTHR30576">
    <property type="entry name" value="COLANIC BIOSYNTHESIS UDP-GLUCOSE LIPID CARRIER TRANSFERASE"/>
    <property type="match status" value="1"/>
</dbReference>
<name>A0A5C4R4H6_9RHOB</name>
<dbReference type="GO" id="GO:0016780">
    <property type="term" value="F:phosphotransferase activity, for other substituted phosphate groups"/>
    <property type="evidence" value="ECO:0007669"/>
    <property type="project" value="TreeGrafter"/>
</dbReference>
<keyword evidence="7 9" id="KW-0472">Membrane</keyword>
<feature type="domain" description="Bacterial sugar transferase" evidence="10">
    <location>
        <begin position="6"/>
        <end position="197"/>
    </location>
</feature>
<dbReference type="PANTHER" id="PTHR30576:SF4">
    <property type="entry name" value="UNDECAPRENYL-PHOSPHATE GALACTOSE PHOSPHOTRANSFERASE"/>
    <property type="match status" value="1"/>
</dbReference>
<dbReference type="Pfam" id="PF02397">
    <property type="entry name" value="Bac_transf"/>
    <property type="match status" value="1"/>
</dbReference>
<keyword evidence="4 11" id="KW-0808">Transferase</keyword>
<dbReference type="EMBL" id="VDDC01000023">
    <property type="protein sequence ID" value="TNH38830.1"/>
    <property type="molecule type" value="Genomic_DNA"/>
</dbReference>
<dbReference type="GO" id="GO:0000271">
    <property type="term" value="P:polysaccharide biosynthetic process"/>
    <property type="evidence" value="ECO:0007669"/>
    <property type="project" value="UniProtKB-KW"/>
</dbReference>
<keyword evidence="3" id="KW-1003">Cell membrane</keyword>
<organism evidence="11 12">
    <name type="scientific">Paracoccus haeundaensis</name>
    <dbReference type="NCBI Taxonomy" id="225362"/>
    <lineage>
        <taxon>Bacteria</taxon>
        <taxon>Pseudomonadati</taxon>
        <taxon>Pseudomonadota</taxon>
        <taxon>Alphaproteobacteria</taxon>
        <taxon>Rhodobacterales</taxon>
        <taxon>Paracoccaceae</taxon>
        <taxon>Paracoccus</taxon>
    </lineage>
</organism>
<proteinExistence type="inferred from homology"/>
<dbReference type="GO" id="GO:0005886">
    <property type="term" value="C:plasma membrane"/>
    <property type="evidence" value="ECO:0007669"/>
    <property type="project" value="UniProtKB-SubCell"/>
</dbReference>
<keyword evidence="8" id="KW-0270">Exopolysaccharide synthesis</keyword>
<reference evidence="11 12" key="1">
    <citation type="submission" date="2019-06" db="EMBL/GenBank/DDBJ databases">
        <authorList>
            <person name="Li J."/>
        </authorList>
    </citation>
    <scope>NUCLEOTIDE SEQUENCE [LARGE SCALE GENOMIC DNA]</scope>
    <source>
        <strain evidence="11 12">CGMCC 1.8012</strain>
    </source>
</reference>
<evidence type="ECO:0000256" key="2">
    <source>
        <dbReference type="ARBA" id="ARBA00006464"/>
    </source>
</evidence>
<evidence type="ECO:0000256" key="3">
    <source>
        <dbReference type="ARBA" id="ARBA00022475"/>
    </source>
</evidence>
<feature type="transmembrane region" description="Helical" evidence="9">
    <location>
        <begin position="12"/>
        <end position="32"/>
    </location>
</feature>
<evidence type="ECO:0000256" key="9">
    <source>
        <dbReference type="SAM" id="Phobius"/>
    </source>
</evidence>
<evidence type="ECO:0000256" key="5">
    <source>
        <dbReference type="ARBA" id="ARBA00022692"/>
    </source>
</evidence>
<evidence type="ECO:0000256" key="7">
    <source>
        <dbReference type="ARBA" id="ARBA00023136"/>
    </source>
</evidence>
<dbReference type="AlphaFoldDB" id="A0A5C4R4H6"/>
<comment type="similarity">
    <text evidence="2">Belongs to the bacterial sugar transferase family.</text>
</comment>
<evidence type="ECO:0000313" key="11">
    <source>
        <dbReference type="EMBL" id="TNH38830.1"/>
    </source>
</evidence>
<keyword evidence="12" id="KW-1185">Reference proteome</keyword>
<dbReference type="Proteomes" id="UP000304880">
    <property type="component" value="Unassembled WGS sequence"/>
</dbReference>
<evidence type="ECO:0000256" key="8">
    <source>
        <dbReference type="ARBA" id="ARBA00023169"/>
    </source>
</evidence>
<keyword evidence="6 9" id="KW-1133">Transmembrane helix</keyword>
<evidence type="ECO:0000256" key="1">
    <source>
        <dbReference type="ARBA" id="ARBA00004236"/>
    </source>
</evidence>
<comment type="subcellular location">
    <subcellularLocation>
        <location evidence="1">Cell membrane</location>
    </subcellularLocation>
</comment>
<evidence type="ECO:0000256" key="6">
    <source>
        <dbReference type="ARBA" id="ARBA00022989"/>
    </source>
</evidence>
<gene>
    <name evidence="11" type="ORF">FHD67_13000</name>
</gene>
<evidence type="ECO:0000259" key="10">
    <source>
        <dbReference type="Pfam" id="PF02397"/>
    </source>
</evidence>
<dbReference type="InterPro" id="IPR003362">
    <property type="entry name" value="Bact_transf"/>
</dbReference>